<sequence length="70" mass="7987">MERWEAALEDYETLMQEVPGDEEVTKGLLEATIQVKKQHNHERKQPKTSSDLKSVLNDDHVRQIVTAAGN</sequence>
<organism evidence="2 3">
    <name type="scientific">Cinchona calisaya</name>
    <dbReference type="NCBI Taxonomy" id="153742"/>
    <lineage>
        <taxon>Eukaryota</taxon>
        <taxon>Viridiplantae</taxon>
        <taxon>Streptophyta</taxon>
        <taxon>Embryophyta</taxon>
        <taxon>Tracheophyta</taxon>
        <taxon>Spermatophyta</taxon>
        <taxon>Magnoliopsida</taxon>
        <taxon>eudicotyledons</taxon>
        <taxon>Gunneridae</taxon>
        <taxon>Pentapetalae</taxon>
        <taxon>asterids</taxon>
        <taxon>lamiids</taxon>
        <taxon>Gentianales</taxon>
        <taxon>Rubiaceae</taxon>
        <taxon>Cinchonoideae</taxon>
        <taxon>Cinchoneae</taxon>
        <taxon>Cinchona</taxon>
    </lineage>
</organism>
<evidence type="ECO:0000256" key="1">
    <source>
        <dbReference type="SAM" id="MobiDB-lite"/>
    </source>
</evidence>
<dbReference type="PANTHER" id="PTHR46050:SF18">
    <property type="entry name" value="TETRATRICOPEPTIDE REPEAT (TPR)-LIKE SUPERFAMILY PROTEIN"/>
    <property type="match status" value="1"/>
</dbReference>
<proteinExistence type="predicted"/>
<dbReference type="InterPro" id="IPR044534">
    <property type="entry name" value="TTL1-4"/>
</dbReference>
<evidence type="ECO:0000313" key="2">
    <source>
        <dbReference type="EMBL" id="KAL3514111.1"/>
    </source>
</evidence>
<reference evidence="2 3" key="1">
    <citation type="submission" date="2024-11" db="EMBL/GenBank/DDBJ databases">
        <title>A near-complete genome assembly of Cinchona calisaya.</title>
        <authorList>
            <person name="Lian D.C."/>
            <person name="Zhao X.W."/>
            <person name="Wei L."/>
        </authorList>
    </citation>
    <scope>NUCLEOTIDE SEQUENCE [LARGE SCALE GENOMIC DNA]</scope>
    <source>
        <tissue evidence="2">Nenye</tissue>
    </source>
</reference>
<feature type="compositionally biased region" description="Basic residues" evidence="1">
    <location>
        <begin position="36"/>
        <end position="46"/>
    </location>
</feature>
<evidence type="ECO:0000313" key="3">
    <source>
        <dbReference type="Proteomes" id="UP001630127"/>
    </source>
</evidence>
<name>A0ABD2Z3R8_9GENT</name>
<accession>A0ABD2Z3R8</accession>
<dbReference type="AlphaFoldDB" id="A0ABD2Z3R8"/>
<dbReference type="EMBL" id="JBJUIK010000011">
    <property type="protein sequence ID" value="KAL3514111.1"/>
    <property type="molecule type" value="Genomic_DNA"/>
</dbReference>
<protein>
    <submittedName>
        <fullName evidence="2">Uncharacterized protein</fullName>
    </submittedName>
</protein>
<comment type="caution">
    <text evidence="2">The sequence shown here is derived from an EMBL/GenBank/DDBJ whole genome shotgun (WGS) entry which is preliminary data.</text>
</comment>
<keyword evidence="3" id="KW-1185">Reference proteome</keyword>
<dbReference type="Proteomes" id="UP001630127">
    <property type="component" value="Unassembled WGS sequence"/>
</dbReference>
<feature type="region of interest" description="Disordered" evidence="1">
    <location>
        <begin position="36"/>
        <end position="56"/>
    </location>
</feature>
<gene>
    <name evidence="2" type="ORF">ACH5RR_026828</name>
</gene>
<dbReference type="PANTHER" id="PTHR46050">
    <property type="entry name" value="TPR REPEAT-CONTAINING THIOREDOXIN"/>
    <property type="match status" value="1"/>
</dbReference>